<protein>
    <recommendedName>
        <fullName evidence="2">Response regulatory domain-containing protein</fullName>
    </recommendedName>
</protein>
<dbReference type="CDD" id="cd00156">
    <property type="entry name" value="REC"/>
    <property type="match status" value="1"/>
</dbReference>
<sequence>MNQSIRKLIDSPVFEGYTFEIKSFSTGHEALEEVAVSVDILVIDLVLPPSGKGKNIQGLDILREIEARKRQCDIIVVSGEVNIERVSVFFGNRVKGFVPKDENMINRLVRLVEVLLLKRIGCTEIPGQN</sequence>
<dbReference type="Proteomes" id="UP001501126">
    <property type="component" value="Unassembled WGS sequence"/>
</dbReference>
<dbReference type="InterPro" id="IPR001789">
    <property type="entry name" value="Sig_transdc_resp-reg_receiver"/>
</dbReference>
<reference evidence="3 4" key="1">
    <citation type="journal article" date="2019" name="Int. J. Syst. Evol. Microbiol.">
        <title>The Global Catalogue of Microorganisms (GCM) 10K type strain sequencing project: providing services to taxonomists for standard genome sequencing and annotation.</title>
        <authorList>
            <consortium name="The Broad Institute Genomics Platform"/>
            <consortium name="The Broad Institute Genome Sequencing Center for Infectious Disease"/>
            <person name="Wu L."/>
            <person name="Ma J."/>
        </authorList>
    </citation>
    <scope>NUCLEOTIDE SEQUENCE [LARGE SCALE GENOMIC DNA]</scope>
    <source>
        <strain evidence="3 4">JCM 16083</strain>
    </source>
</reference>
<gene>
    <name evidence="3" type="ORF">GCM10009118_29530</name>
</gene>
<evidence type="ECO:0000256" key="1">
    <source>
        <dbReference type="PROSITE-ProRule" id="PRU00169"/>
    </source>
</evidence>
<comment type="caution">
    <text evidence="3">The sequence shown here is derived from an EMBL/GenBank/DDBJ whole genome shotgun (WGS) entry which is preliminary data.</text>
</comment>
<dbReference type="SUPFAM" id="SSF52172">
    <property type="entry name" value="CheY-like"/>
    <property type="match status" value="1"/>
</dbReference>
<feature type="domain" description="Response regulatory" evidence="2">
    <location>
        <begin position="1"/>
        <end position="115"/>
    </location>
</feature>
<dbReference type="Gene3D" id="3.40.50.2300">
    <property type="match status" value="1"/>
</dbReference>
<feature type="modified residue" description="4-aspartylphosphate" evidence="1">
    <location>
        <position position="44"/>
    </location>
</feature>
<keyword evidence="1" id="KW-0597">Phosphoprotein</keyword>
<evidence type="ECO:0000259" key="2">
    <source>
        <dbReference type="PROSITE" id="PS50110"/>
    </source>
</evidence>
<keyword evidence="4" id="KW-1185">Reference proteome</keyword>
<accession>A0ABN1MUJ8</accession>
<organism evidence="3 4">
    <name type="scientific">Wandonia haliotis</name>
    <dbReference type="NCBI Taxonomy" id="574963"/>
    <lineage>
        <taxon>Bacteria</taxon>
        <taxon>Pseudomonadati</taxon>
        <taxon>Bacteroidota</taxon>
        <taxon>Flavobacteriia</taxon>
        <taxon>Flavobacteriales</taxon>
        <taxon>Crocinitomicaceae</taxon>
        <taxon>Wandonia</taxon>
    </lineage>
</organism>
<evidence type="ECO:0000313" key="3">
    <source>
        <dbReference type="EMBL" id="GAA0876543.1"/>
    </source>
</evidence>
<dbReference type="InterPro" id="IPR011006">
    <property type="entry name" value="CheY-like_superfamily"/>
</dbReference>
<proteinExistence type="predicted"/>
<evidence type="ECO:0000313" key="4">
    <source>
        <dbReference type="Proteomes" id="UP001501126"/>
    </source>
</evidence>
<name>A0ABN1MUJ8_9FLAO</name>
<dbReference type="Pfam" id="PF00072">
    <property type="entry name" value="Response_reg"/>
    <property type="match status" value="1"/>
</dbReference>
<dbReference type="EMBL" id="BAAAFH010000022">
    <property type="protein sequence ID" value="GAA0876543.1"/>
    <property type="molecule type" value="Genomic_DNA"/>
</dbReference>
<dbReference type="PROSITE" id="PS50110">
    <property type="entry name" value="RESPONSE_REGULATORY"/>
    <property type="match status" value="1"/>
</dbReference>